<proteinExistence type="predicted"/>
<evidence type="ECO:0000313" key="4">
    <source>
        <dbReference type="Proteomes" id="UP000596742"/>
    </source>
</evidence>
<feature type="coiled-coil region" evidence="1">
    <location>
        <begin position="650"/>
        <end position="677"/>
    </location>
</feature>
<name>A0A8B6GII8_MYTGA</name>
<dbReference type="EMBL" id="UYJE01008470">
    <property type="protein sequence ID" value="VDI64170.1"/>
    <property type="molecule type" value="Genomic_DNA"/>
</dbReference>
<organism evidence="3 4">
    <name type="scientific">Mytilus galloprovincialis</name>
    <name type="common">Mediterranean mussel</name>
    <dbReference type="NCBI Taxonomy" id="29158"/>
    <lineage>
        <taxon>Eukaryota</taxon>
        <taxon>Metazoa</taxon>
        <taxon>Spiralia</taxon>
        <taxon>Lophotrochozoa</taxon>
        <taxon>Mollusca</taxon>
        <taxon>Bivalvia</taxon>
        <taxon>Autobranchia</taxon>
        <taxon>Pteriomorphia</taxon>
        <taxon>Mytilida</taxon>
        <taxon>Mytiloidea</taxon>
        <taxon>Mytilidae</taxon>
        <taxon>Mytilinae</taxon>
        <taxon>Mytilus</taxon>
    </lineage>
</organism>
<comment type="caution">
    <text evidence="3">The sequence shown here is derived from an EMBL/GenBank/DDBJ whole genome shotgun (WGS) entry which is preliminary data.</text>
</comment>
<dbReference type="Proteomes" id="UP000596742">
    <property type="component" value="Unassembled WGS sequence"/>
</dbReference>
<evidence type="ECO:0000256" key="2">
    <source>
        <dbReference type="SAM" id="MobiDB-lite"/>
    </source>
</evidence>
<evidence type="ECO:0000256" key="1">
    <source>
        <dbReference type="SAM" id="Coils"/>
    </source>
</evidence>
<evidence type="ECO:0008006" key="5">
    <source>
        <dbReference type="Google" id="ProtNLM"/>
    </source>
</evidence>
<keyword evidence="1" id="KW-0175">Coiled coil</keyword>
<sequence>MHTLFHQCFPTIPCCKCVTVSLASSKKRGCLNFRQFDMLYDNSGKPQPNHENITGSKVNQYCLCKYSSKRSIKVSGLDITLFNNIIQHCCPSKMNFMWRQNVKDIRNFLAHAGHGKISRADFESHWKSLETATLGFAGEMGDVCEEMFQDEISRILNSSTDQLRDQLKELIKKSNDDLRNMLDLNGFHPLKTTAEECKTNIQLVHLKQETHDRQLNRIESSTGQSEDILTQMQLTSEKSKLSVQDMTRDIGEVKHRLNNLESIIKVAVVQAIEEEKGKHTKSENRKINIGTQVDSKSWDEENTLRNLSKIVTTEIDRQSSDKEEFHVKSLENKCIQLELVAFPDVFKNAQTLREAVKSLINQLVKAGEIDTYIPGKLEIKLTVKTPLTKEELAVVYSVFNKHEILEESTATEMNVITNLFDTSSITRILKLEPDSLKRSDDQSEFTDKDDFALNQQIKMEKNNEEKYEEIFVNVDNLKCLLKLNGLPNDLNQPEGEEVSPDTEGNQLLYIEWTFECPGEWNLPLIVSSINDNISTFPDEFPVDYVYNETSRTFILHTTAQRSSFRSYSSLEAAVVKLIGKIINVSSIASTEPAELSASVLIMTKPEEGDKFNKEVKTEQSRLGLKDNVVACEHCTQSFSCKHCTSKMNHIRRLEQALKMKAQTIQRLEKALTKREKEAIEEDESDFDSYYSAKKNTINEEPRDYTGNSSTTREIEMSEEPEQKKRKTATTSEIENLEENPTEDGIKSLNHLVVDMKQALQKLGEIPLLDNCIAIYRKYMRKVKEKWKDRTYSLIQPKHEWVILANLLKERKKRTKLIAKLKDVIHNQDEFTTTDEGYGTDISE</sequence>
<keyword evidence="4" id="KW-1185">Reference proteome</keyword>
<gene>
    <name evidence="3" type="ORF">MGAL_10B039983</name>
</gene>
<feature type="region of interest" description="Disordered" evidence="2">
    <location>
        <begin position="690"/>
        <end position="739"/>
    </location>
</feature>
<protein>
    <recommendedName>
        <fullName evidence="5">DZIP3-like HEPN domain-containing protein</fullName>
    </recommendedName>
</protein>
<dbReference type="OrthoDB" id="6168450at2759"/>
<accession>A0A8B6GII8</accession>
<evidence type="ECO:0000313" key="3">
    <source>
        <dbReference type="EMBL" id="VDI64170.1"/>
    </source>
</evidence>
<reference evidence="3" key="1">
    <citation type="submission" date="2018-11" db="EMBL/GenBank/DDBJ databases">
        <authorList>
            <person name="Alioto T."/>
            <person name="Alioto T."/>
        </authorList>
    </citation>
    <scope>NUCLEOTIDE SEQUENCE</scope>
</reference>
<dbReference type="AlphaFoldDB" id="A0A8B6GII8"/>